<name>A0A6M0IIY2_9BACT</name>
<evidence type="ECO:0000313" key="2">
    <source>
        <dbReference type="EMBL" id="NEU66933.1"/>
    </source>
</evidence>
<evidence type="ECO:0000256" key="1">
    <source>
        <dbReference type="SAM" id="MobiDB-lite"/>
    </source>
</evidence>
<protein>
    <submittedName>
        <fullName evidence="2">Uncharacterized protein</fullName>
    </submittedName>
</protein>
<dbReference type="EMBL" id="JAAGNZ010000001">
    <property type="protein sequence ID" value="NEU66933.1"/>
    <property type="molecule type" value="Genomic_DNA"/>
</dbReference>
<organism evidence="2 3">
    <name type="scientific">Spirosoma agri</name>
    <dbReference type="NCBI Taxonomy" id="1987381"/>
    <lineage>
        <taxon>Bacteria</taxon>
        <taxon>Pseudomonadati</taxon>
        <taxon>Bacteroidota</taxon>
        <taxon>Cytophagia</taxon>
        <taxon>Cytophagales</taxon>
        <taxon>Cytophagaceae</taxon>
        <taxon>Spirosoma</taxon>
    </lineage>
</organism>
<dbReference type="Proteomes" id="UP000477386">
    <property type="component" value="Unassembled WGS sequence"/>
</dbReference>
<dbReference type="RefSeq" id="WP_164036325.1">
    <property type="nucleotide sequence ID" value="NZ_JAAGNZ010000001.1"/>
</dbReference>
<accession>A0A6M0IIY2</accession>
<feature type="compositionally biased region" description="Gly residues" evidence="1">
    <location>
        <begin position="23"/>
        <end position="41"/>
    </location>
</feature>
<comment type="caution">
    <text evidence="2">The sequence shown here is derived from an EMBL/GenBank/DDBJ whole genome shotgun (WGS) entry which is preliminary data.</text>
</comment>
<evidence type="ECO:0000313" key="3">
    <source>
        <dbReference type="Proteomes" id="UP000477386"/>
    </source>
</evidence>
<sequence length="81" mass="7845">MLSDGNKASDYSKAGGKTFVNRGAGGSGSGGTGSGSGGGSIGGSYNTGTRLLARTGATDGNSGNRLVIISYISCTSVYTVK</sequence>
<gene>
    <name evidence="2" type="ORF">GK091_08580</name>
</gene>
<proteinExistence type="predicted"/>
<reference evidence="2 3" key="1">
    <citation type="submission" date="2020-02" db="EMBL/GenBank/DDBJ databases">
        <title>Draft genome sequence of two Spirosoma agri KCTC 52727 and Spirosoma terrae KCTC 52035.</title>
        <authorList>
            <person name="Rojas J."/>
            <person name="Ambika Manirajan B."/>
            <person name="Ratering S."/>
            <person name="Suarez C."/>
            <person name="Schnell S."/>
        </authorList>
    </citation>
    <scope>NUCLEOTIDE SEQUENCE [LARGE SCALE GENOMIC DNA]</scope>
    <source>
        <strain evidence="2 3">KCTC 52727</strain>
    </source>
</reference>
<feature type="region of interest" description="Disordered" evidence="1">
    <location>
        <begin position="1"/>
        <end position="41"/>
    </location>
</feature>
<keyword evidence="3" id="KW-1185">Reference proteome</keyword>
<dbReference type="AlphaFoldDB" id="A0A6M0IIY2"/>